<dbReference type="InterPro" id="IPR023210">
    <property type="entry name" value="NADP_OxRdtase_dom"/>
</dbReference>
<evidence type="ECO:0000256" key="1">
    <source>
        <dbReference type="ARBA" id="ARBA00023002"/>
    </source>
</evidence>
<dbReference type="EMBL" id="CAJFCJ010000020">
    <property type="protein sequence ID" value="CAD5124007.1"/>
    <property type="molecule type" value="Genomic_DNA"/>
</dbReference>
<dbReference type="AlphaFoldDB" id="A0A7I8W636"/>
<proteinExistence type="inferred from homology"/>
<gene>
    <name evidence="4" type="ORF">DGYR_LOCUS11617</name>
</gene>
<protein>
    <submittedName>
        <fullName evidence="4">DgyrCDS12310</fullName>
    </submittedName>
</protein>
<comment type="caution">
    <text evidence="4">The sequence shown here is derived from an EMBL/GenBank/DDBJ whole genome shotgun (WGS) entry which is preliminary data.</text>
</comment>
<feature type="domain" description="NADP-dependent oxidoreductase" evidence="3">
    <location>
        <begin position="18"/>
        <end position="335"/>
    </location>
</feature>
<dbReference type="Proteomes" id="UP000549394">
    <property type="component" value="Unassembled WGS sequence"/>
</dbReference>
<dbReference type="SUPFAM" id="SSF51430">
    <property type="entry name" value="NAD(P)-linked oxidoreductase"/>
    <property type="match status" value="1"/>
</dbReference>
<comment type="similarity">
    <text evidence="2">Belongs to the aldo/keto reductase family. Aldo/keto reductase 2 subfamily.</text>
</comment>
<dbReference type="InterPro" id="IPR050523">
    <property type="entry name" value="AKR_Detox_Biosynth"/>
</dbReference>
<name>A0A7I8W636_9ANNE</name>
<dbReference type="PRINTS" id="PR00069">
    <property type="entry name" value="ALDKETRDTASE"/>
</dbReference>
<keyword evidence="5" id="KW-1185">Reference proteome</keyword>
<dbReference type="InterPro" id="IPR036812">
    <property type="entry name" value="NAD(P)_OxRdtase_dom_sf"/>
</dbReference>
<dbReference type="Gene3D" id="3.20.20.100">
    <property type="entry name" value="NADP-dependent oxidoreductase domain"/>
    <property type="match status" value="1"/>
</dbReference>
<evidence type="ECO:0000313" key="5">
    <source>
        <dbReference type="Proteomes" id="UP000549394"/>
    </source>
</evidence>
<dbReference type="GO" id="GO:0005829">
    <property type="term" value="C:cytosol"/>
    <property type="evidence" value="ECO:0007669"/>
    <property type="project" value="UniProtKB-ARBA"/>
</dbReference>
<organism evidence="4 5">
    <name type="scientific">Dimorphilus gyrociliatus</name>
    <dbReference type="NCBI Taxonomy" id="2664684"/>
    <lineage>
        <taxon>Eukaryota</taxon>
        <taxon>Metazoa</taxon>
        <taxon>Spiralia</taxon>
        <taxon>Lophotrochozoa</taxon>
        <taxon>Annelida</taxon>
        <taxon>Polychaeta</taxon>
        <taxon>Polychaeta incertae sedis</taxon>
        <taxon>Dinophilidae</taxon>
        <taxon>Dimorphilus</taxon>
    </lineage>
</organism>
<dbReference type="GO" id="GO:0016491">
    <property type="term" value="F:oxidoreductase activity"/>
    <property type="evidence" value="ECO:0007669"/>
    <property type="project" value="UniProtKB-KW"/>
</dbReference>
<evidence type="ECO:0000259" key="3">
    <source>
        <dbReference type="Pfam" id="PF00248"/>
    </source>
</evidence>
<dbReference type="PANTHER" id="PTHR43364:SF4">
    <property type="entry name" value="NAD(P)-LINKED OXIDOREDUCTASE SUPERFAMILY PROTEIN"/>
    <property type="match status" value="1"/>
</dbReference>
<evidence type="ECO:0000313" key="4">
    <source>
        <dbReference type="EMBL" id="CAD5124007.1"/>
    </source>
</evidence>
<sequence>MANSSYSFLGSSGTRVSKICLGTASFGKHFQNRPGFSVEESHAVLNEYVNAGGNFIDTADWYGAGDSEKIIGQWLSKNQSLRNDLVIASKVYLPMSKGVNDVGLSRKHIMHSIECSLKRLETDFVDLYQLHMWDSATSVEQVLRTMNDLIRRGLIRQIGVSNATGWQLQKICDYSRFMGLEGAISIQNQYNLLTRAGEYEITDVCENENVSILAFAPLKGGWLNCRIKRNQLPPTDSRVAWVEQDPSNRAAISNVSHSTLADKDVTWRVLDTVQDIANAKDKPPAQVAMKWVLQRPKVASIIVGPRKLEHLRDAMEVSSGWNLTDEEMKRLNQASEGEIPYPYDISRSMNNQRMGLKESTY</sequence>
<dbReference type="OrthoDB" id="48988at2759"/>
<dbReference type="Pfam" id="PF00248">
    <property type="entry name" value="Aldo_ket_red"/>
    <property type="match status" value="1"/>
</dbReference>
<evidence type="ECO:0000256" key="2">
    <source>
        <dbReference type="ARBA" id="ARBA00038157"/>
    </source>
</evidence>
<dbReference type="PANTHER" id="PTHR43364">
    <property type="entry name" value="NADH-SPECIFIC METHYLGLYOXAL REDUCTASE-RELATED"/>
    <property type="match status" value="1"/>
</dbReference>
<dbReference type="FunFam" id="3.20.20.100:FF:000004">
    <property type="entry name" value="Oxidoreductase, aldo/keto reductase"/>
    <property type="match status" value="1"/>
</dbReference>
<dbReference type="InterPro" id="IPR020471">
    <property type="entry name" value="AKR"/>
</dbReference>
<accession>A0A7I8W636</accession>
<reference evidence="4 5" key="1">
    <citation type="submission" date="2020-08" db="EMBL/GenBank/DDBJ databases">
        <authorList>
            <person name="Hejnol A."/>
        </authorList>
    </citation>
    <scope>NUCLEOTIDE SEQUENCE [LARGE SCALE GENOMIC DNA]</scope>
</reference>
<keyword evidence="1" id="KW-0560">Oxidoreductase</keyword>